<dbReference type="EMBL" id="JBAFSM010000052">
    <property type="protein sequence ID" value="MEG3439547.1"/>
    <property type="molecule type" value="Genomic_DNA"/>
</dbReference>
<sequence length="117" mass="13246">MPTVEELKQQNELPAIVTDDRGIIIHVNHAFEAIFGWSYVEIVGQALTVILPVYFQDAHHLGFARFSTTGISTVLNHPLQLKAVTKDNREIESEHFIVAEKQDGHWIFAATLRPLED</sequence>
<gene>
    <name evidence="2" type="ORF">V0288_20635</name>
</gene>
<dbReference type="Gene3D" id="3.30.450.20">
    <property type="entry name" value="PAS domain"/>
    <property type="match status" value="1"/>
</dbReference>
<dbReference type="InterPro" id="IPR035965">
    <property type="entry name" value="PAS-like_dom_sf"/>
</dbReference>
<evidence type="ECO:0000313" key="2">
    <source>
        <dbReference type="EMBL" id="MEG3439547.1"/>
    </source>
</evidence>
<comment type="caution">
    <text evidence="2">The sequence shown here is derived from an EMBL/GenBank/DDBJ whole genome shotgun (WGS) entry which is preliminary data.</text>
</comment>
<keyword evidence="3" id="KW-1185">Reference proteome</keyword>
<evidence type="ECO:0000313" key="3">
    <source>
        <dbReference type="Proteomes" id="UP001328733"/>
    </source>
</evidence>
<name>A0AAW9QP29_9CHRO</name>
<proteinExistence type="predicted"/>
<organism evidence="2 3">
    <name type="scientific">Pannus brasiliensis CCIBt3594</name>
    <dbReference type="NCBI Taxonomy" id="1427578"/>
    <lineage>
        <taxon>Bacteria</taxon>
        <taxon>Bacillati</taxon>
        <taxon>Cyanobacteriota</taxon>
        <taxon>Cyanophyceae</taxon>
        <taxon>Oscillatoriophycideae</taxon>
        <taxon>Chroococcales</taxon>
        <taxon>Microcystaceae</taxon>
        <taxon>Pannus</taxon>
    </lineage>
</organism>
<dbReference type="CDD" id="cd00130">
    <property type="entry name" value="PAS"/>
    <property type="match status" value="1"/>
</dbReference>
<dbReference type="InterPro" id="IPR013767">
    <property type="entry name" value="PAS_fold"/>
</dbReference>
<evidence type="ECO:0000259" key="1">
    <source>
        <dbReference type="PROSITE" id="PS50112"/>
    </source>
</evidence>
<dbReference type="AlphaFoldDB" id="A0AAW9QP29"/>
<feature type="domain" description="PAS" evidence="1">
    <location>
        <begin position="14"/>
        <end position="52"/>
    </location>
</feature>
<dbReference type="PROSITE" id="PS50112">
    <property type="entry name" value="PAS"/>
    <property type="match status" value="1"/>
</dbReference>
<reference evidence="2 3" key="1">
    <citation type="submission" date="2024-01" db="EMBL/GenBank/DDBJ databases">
        <title>Genomic insights into the taxonomy and metabolism of the cyanobacterium Pannus brasiliensis CCIBt3594.</title>
        <authorList>
            <person name="Machado M."/>
            <person name="Botero N.B."/>
            <person name="Andreote A.P.D."/>
            <person name="Feitosa A.M.T."/>
            <person name="Popin R."/>
            <person name="Sivonen K."/>
            <person name="Fiore M.F."/>
        </authorList>
    </citation>
    <scope>NUCLEOTIDE SEQUENCE [LARGE SCALE GENOMIC DNA]</scope>
    <source>
        <strain evidence="2 3">CCIBt3594</strain>
    </source>
</reference>
<dbReference type="Proteomes" id="UP001328733">
    <property type="component" value="Unassembled WGS sequence"/>
</dbReference>
<dbReference type="NCBIfam" id="TIGR00229">
    <property type="entry name" value="sensory_box"/>
    <property type="match status" value="1"/>
</dbReference>
<dbReference type="SUPFAM" id="SSF55785">
    <property type="entry name" value="PYP-like sensor domain (PAS domain)"/>
    <property type="match status" value="1"/>
</dbReference>
<protein>
    <submittedName>
        <fullName evidence="2">PAS domain S-box protein</fullName>
    </submittedName>
</protein>
<dbReference type="Pfam" id="PF00989">
    <property type="entry name" value="PAS"/>
    <property type="match status" value="1"/>
</dbReference>
<dbReference type="RefSeq" id="WP_332867031.1">
    <property type="nucleotide sequence ID" value="NZ_JBAFSM010000052.1"/>
</dbReference>
<dbReference type="InterPro" id="IPR000014">
    <property type="entry name" value="PAS"/>
</dbReference>
<accession>A0AAW9QP29</accession>